<dbReference type="GO" id="GO:0140359">
    <property type="term" value="F:ABC-type transporter activity"/>
    <property type="evidence" value="ECO:0007669"/>
    <property type="project" value="UniProtKB-ARBA"/>
</dbReference>
<dbReference type="GO" id="GO:0005524">
    <property type="term" value="F:ATP binding"/>
    <property type="evidence" value="ECO:0007669"/>
    <property type="project" value="UniProtKB-KW"/>
</dbReference>
<dbReference type="OrthoDB" id="9790614at2"/>
<name>A0A2N3KYA9_9PROT</name>
<dbReference type="SUPFAM" id="SSF52540">
    <property type="entry name" value="P-loop containing nucleoside triphosphate hydrolases"/>
    <property type="match status" value="1"/>
</dbReference>
<dbReference type="RefSeq" id="WP_101264505.1">
    <property type="nucleotide sequence ID" value="NZ_NWTK01000002.1"/>
</dbReference>
<evidence type="ECO:0000313" key="6">
    <source>
        <dbReference type="EMBL" id="PKR55456.1"/>
    </source>
</evidence>
<dbReference type="PANTHER" id="PTHR42781">
    <property type="entry name" value="SPERMIDINE/PUTRESCINE IMPORT ATP-BINDING PROTEIN POTA"/>
    <property type="match status" value="1"/>
</dbReference>
<dbReference type="Pfam" id="PF08402">
    <property type="entry name" value="TOBE_2"/>
    <property type="match status" value="1"/>
</dbReference>
<organism evidence="6 7">
    <name type="scientific">Thalassospira marina</name>
    <dbReference type="NCBI Taxonomy" id="2048283"/>
    <lineage>
        <taxon>Bacteria</taxon>
        <taxon>Pseudomonadati</taxon>
        <taxon>Pseudomonadota</taxon>
        <taxon>Alphaproteobacteria</taxon>
        <taxon>Rhodospirillales</taxon>
        <taxon>Thalassospiraceae</taxon>
        <taxon>Thalassospira</taxon>
    </lineage>
</organism>
<dbReference type="InterPro" id="IPR008995">
    <property type="entry name" value="Mo/tungstate-bd_C_term_dom"/>
</dbReference>
<dbReference type="InterPro" id="IPR027417">
    <property type="entry name" value="P-loop_NTPase"/>
</dbReference>
<comment type="caution">
    <text evidence="6">The sequence shown here is derived from an EMBL/GenBank/DDBJ whole genome shotgun (WGS) entry which is preliminary data.</text>
</comment>
<dbReference type="Gene3D" id="3.40.50.300">
    <property type="entry name" value="P-loop containing nucleotide triphosphate hydrolases"/>
    <property type="match status" value="1"/>
</dbReference>
<evidence type="ECO:0000313" key="7">
    <source>
        <dbReference type="Proteomes" id="UP000233597"/>
    </source>
</evidence>
<evidence type="ECO:0000256" key="3">
    <source>
        <dbReference type="ARBA" id="ARBA00022741"/>
    </source>
</evidence>
<dbReference type="Pfam" id="PF00005">
    <property type="entry name" value="ABC_tran"/>
    <property type="match status" value="1"/>
</dbReference>
<keyword evidence="2" id="KW-0813">Transport</keyword>
<sequence>MAVINLHNVTKRFGDYRAVNNVSLDIADGEFVALLGPSGCGKTTLLRLLAGFEEPDDGTISLAGQVVADGQSRRMLAPEDRNLGIVFQSYALWPHMSVARNVGYPLEVRKMSRAERDRRIRDALSIVSLEDYANRSPSELSGGQRQRVALARCLVMEPRAVLLDEPLANLDVHLRETMQDAFLDFHRRTGATMIYVTHDQAEAMAMADRIAVMDRGHIRQMAAPETLYREPSDQMVAGFVGAGAVLPVGGITLQGEGRCAVRLGDASITARISQAACAVFSQNNGHGPANGNSVTVQANPTNLTDAHNSPAGGLGLCLRPEDIAVDDTGSLGGRVDDCVYLGGRFRLLVQLDNQQSLPVYSNQRARIGERISLSIRDGWVFSRQEAA</sequence>
<proteinExistence type="inferred from homology"/>
<dbReference type="GO" id="GO:0016887">
    <property type="term" value="F:ATP hydrolysis activity"/>
    <property type="evidence" value="ECO:0007669"/>
    <property type="project" value="InterPro"/>
</dbReference>
<keyword evidence="4 6" id="KW-0067">ATP-binding</keyword>
<dbReference type="FunFam" id="3.40.50.300:FF:000042">
    <property type="entry name" value="Maltose/maltodextrin ABC transporter, ATP-binding protein"/>
    <property type="match status" value="1"/>
</dbReference>
<dbReference type="GO" id="GO:0043190">
    <property type="term" value="C:ATP-binding cassette (ABC) transporter complex"/>
    <property type="evidence" value="ECO:0007669"/>
    <property type="project" value="InterPro"/>
</dbReference>
<dbReference type="InterPro" id="IPR017871">
    <property type="entry name" value="ABC_transporter-like_CS"/>
</dbReference>
<dbReference type="InterPro" id="IPR003593">
    <property type="entry name" value="AAA+_ATPase"/>
</dbReference>
<dbReference type="EMBL" id="NWTK01000002">
    <property type="protein sequence ID" value="PKR55456.1"/>
    <property type="molecule type" value="Genomic_DNA"/>
</dbReference>
<keyword evidence="3" id="KW-0547">Nucleotide-binding</keyword>
<evidence type="ECO:0000256" key="2">
    <source>
        <dbReference type="ARBA" id="ARBA00022448"/>
    </source>
</evidence>
<dbReference type="PROSITE" id="PS00211">
    <property type="entry name" value="ABC_TRANSPORTER_1"/>
    <property type="match status" value="1"/>
</dbReference>
<dbReference type="PROSITE" id="PS50893">
    <property type="entry name" value="ABC_TRANSPORTER_2"/>
    <property type="match status" value="1"/>
</dbReference>
<dbReference type="InterPro" id="IPR050093">
    <property type="entry name" value="ABC_SmlMolc_Importer"/>
</dbReference>
<comment type="similarity">
    <text evidence="1">Belongs to the ABC transporter superfamily.</text>
</comment>
<dbReference type="SUPFAM" id="SSF50331">
    <property type="entry name" value="MOP-like"/>
    <property type="match status" value="1"/>
</dbReference>
<accession>A0A2N3KYA9</accession>
<gene>
    <name evidence="6" type="ORF">COO20_04615</name>
</gene>
<evidence type="ECO:0000256" key="4">
    <source>
        <dbReference type="ARBA" id="ARBA00022840"/>
    </source>
</evidence>
<evidence type="ECO:0000259" key="5">
    <source>
        <dbReference type="PROSITE" id="PS50893"/>
    </source>
</evidence>
<reference evidence="6 7" key="1">
    <citation type="submission" date="2017-09" db="EMBL/GenBank/DDBJ databases">
        <title>Biodiversity and function of Thalassospira species in the particle-attached aromatic-hydrocarbon-degrading consortia from the surface seawater of the South China Sea.</title>
        <authorList>
            <person name="Dong C."/>
            <person name="Liu R."/>
            <person name="Shao Z."/>
        </authorList>
    </citation>
    <scope>NUCLEOTIDE SEQUENCE [LARGE SCALE GENOMIC DNA]</scope>
    <source>
        <strain evidence="6 7">CSC1P2</strain>
    </source>
</reference>
<feature type="domain" description="ABC transporter" evidence="5">
    <location>
        <begin position="4"/>
        <end position="240"/>
    </location>
</feature>
<protein>
    <submittedName>
        <fullName evidence="6">Spermidine/putrescine ABC transporter ATP-binding protein</fullName>
    </submittedName>
</protein>
<dbReference type="InterPro" id="IPR013611">
    <property type="entry name" value="Transp-assoc_OB_typ2"/>
</dbReference>
<dbReference type="PANTHER" id="PTHR42781:SF4">
    <property type="entry name" value="SPERMIDINE_PUTRESCINE IMPORT ATP-BINDING PROTEIN POTA"/>
    <property type="match status" value="1"/>
</dbReference>
<dbReference type="AlphaFoldDB" id="A0A2N3KYA9"/>
<dbReference type="InterPro" id="IPR003439">
    <property type="entry name" value="ABC_transporter-like_ATP-bd"/>
</dbReference>
<evidence type="ECO:0000256" key="1">
    <source>
        <dbReference type="ARBA" id="ARBA00005417"/>
    </source>
</evidence>
<dbReference type="Proteomes" id="UP000233597">
    <property type="component" value="Unassembled WGS sequence"/>
</dbReference>
<dbReference type="SMART" id="SM00382">
    <property type="entry name" value="AAA"/>
    <property type="match status" value="1"/>
</dbReference>